<protein>
    <recommendedName>
        <fullName evidence="9">Luciferin 4-monooxygenase</fullName>
    </recommendedName>
</protein>
<evidence type="ECO:0000313" key="8">
    <source>
        <dbReference type="Proteomes" id="UP001162156"/>
    </source>
</evidence>
<evidence type="ECO:0000256" key="1">
    <source>
        <dbReference type="ARBA" id="ARBA00004275"/>
    </source>
</evidence>
<evidence type="ECO:0000313" key="7">
    <source>
        <dbReference type="EMBL" id="KAJ8967846.1"/>
    </source>
</evidence>
<keyword evidence="8" id="KW-1185">Reference proteome</keyword>
<keyword evidence="4" id="KW-0576">Peroxisome</keyword>
<evidence type="ECO:0008006" key="9">
    <source>
        <dbReference type="Google" id="ProtNLM"/>
    </source>
</evidence>
<dbReference type="Gene3D" id="3.30.300.30">
    <property type="match status" value="1"/>
</dbReference>
<feature type="domain" description="AMP-dependent synthetase/ligase" evidence="5">
    <location>
        <begin position="5"/>
        <end position="170"/>
    </location>
</feature>
<dbReference type="Pfam" id="PF13193">
    <property type="entry name" value="AMP-binding_C"/>
    <property type="match status" value="1"/>
</dbReference>
<feature type="domain" description="AMP-dependent synthetase/ligase" evidence="5">
    <location>
        <begin position="186"/>
        <end position="314"/>
    </location>
</feature>
<dbReference type="GO" id="GO:0005777">
    <property type="term" value="C:peroxisome"/>
    <property type="evidence" value="ECO:0007669"/>
    <property type="project" value="UniProtKB-SubCell"/>
</dbReference>
<proteinExistence type="inferred from homology"/>
<dbReference type="AlphaFoldDB" id="A0AAV8ZR85"/>
<dbReference type="EMBL" id="JANEYF010000814">
    <property type="protein sequence ID" value="KAJ8967846.1"/>
    <property type="molecule type" value="Genomic_DNA"/>
</dbReference>
<dbReference type="InterPro" id="IPR000873">
    <property type="entry name" value="AMP-dep_synth/lig_dom"/>
</dbReference>
<feature type="non-terminal residue" evidence="7">
    <location>
        <position position="1"/>
    </location>
</feature>
<reference evidence="7" key="1">
    <citation type="journal article" date="2023" name="Insect Mol. Biol.">
        <title>Genome sequencing provides insights into the evolution of gene families encoding plant cell wall-degrading enzymes in longhorned beetles.</title>
        <authorList>
            <person name="Shin N.R."/>
            <person name="Okamura Y."/>
            <person name="Kirsch R."/>
            <person name="Pauchet Y."/>
        </authorList>
    </citation>
    <scope>NUCLEOTIDE SEQUENCE</scope>
    <source>
        <strain evidence="7">RBIC_L_NR</strain>
    </source>
</reference>
<dbReference type="PROSITE" id="PS00455">
    <property type="entry name" value="AMP_BINDING"/>
    <property type="match status" value="1"/>
</dbReference>
<name>A0AAV8ZR85_9CUCU</name>
<comment type="subcellular location">
    <subcellularLocation>
        <location evidence="1">Peroxisome</location>
    </subcellularLocation>
</comment>
<dbReference type="SUPFAM" id="SSF56801">
    <property type="entry name" value="Acetyl-CoA synthetase-like"/>
    <property type="match status" value="1"/>
</dbReference>
<dbReference type="InterPro" id="IPR020845">
    <property type="entry name" value="AMP-binding_CS"/>
</dbReference>
<dbReference type="GO" id="GO:0016405">
    <property type="term" value="F:CoA-ligase activity"/>
    <property type="evidence" value="ECO:0007669"/>
    <property type="project" value="TreeGrafter"/>
</dbReference>
<feature type="domain" description="AMP-binding enzyme C-terminal" evidence="6">
    <location>
        <begin position="346"/>
        <end position="399"/>
    </location>
</feature>
<dbReference type="InterPro" id="IPR025110">
    <property type="entry name" value="AMP-bd_C"/>
</dbReference>
<evidence type="ECO:0000256" key="2">
    <source>
        <dbReference type="ARBA" id="ARBA00006432"/>
    </source>
</evidence>
<dbReference type="Gene3D" id="3.40.50.12780">
    <property type="entry name" value="N-terminal domain of ligase-like"/>
    <property type="match status" value="2"/>
</dbReference>
<comment type="caution">
    <text evidence="7">The sequence shown here is derived from an EMBL/GenBank/DDBJ whole genome shotgun (WGS) entry which is preliminary data.</text>
</comment>
<dbReference type="InterPro" id="IPR042099">
    <property type="entry name" value="ANL_N_sf"/>
</dbReference>
<evidence type="ECO:0000259" key="5">
    <source>
        <dbReference type="Pfam" id="PF00501"/>
    </source>
</evidence>
<evidence type="ECO:0000256" key="4">
    <source>
        <dbReference type="ARBA" id="ARBA00023140"/>
    </source>
</evidence>
<gene>
    <name evidence="7" type="ORF">NQ314_002608</name>
</gene>
<dbReference type="Pfam" id="PF00501">
    <property type="entry name" value="AMP-binding"/>
    <property type="match status" value="2"/>
</dbReference>
<accession>A0AAV8ZR85</accession>
<evidence type="ECO:0000259" key="6">
    <source>
        <dbReference type="Pfam" id="PF13193"/>
    </source>
</evidence>
<organism evidence="7 8">
    <name type="scientific">Rhamnusium bicolor</name>
    <dbReference type="NCBI Taxonomy" id="1586634"/>
    <lineage>
        <taxon>Eukaryota</taxon>
        <taxon>Metazoa</taxon>
        <taxon>Ecdysozoa</taxon>
        <taxon>Arthropoda</taxon>
        <taxon>Hexapoda</taxon>
        <taxon>Insecta</taxon>
        <taxon>Pterygota</taxon>
        <taxon>Neoptera</taxon>
        <taxon>Endopterygota</taxon>
        <taxon>Coleoptera</taxon>
        <taxon>Polyphaga</taxon>
        <taxon>Cucujiformia</taxon>
        <taxon>Chrysomeloidea</taxon>
        <taxon>Cerambycidae</taxon>
        <taxon>Lepturinae</taxon>
        <taxon>Rhagiini</taxon>
        <taxon>Rhamnusium</taxon>
    </lineage>
</organism>
<dbReference type="PANTHER" id="PTHR24096">
    <property type="entry name" value="LONG-CHAIN-FATTY-ACID--COA LIGASE"/>
    <property type="match status" value="1"/>
</dbReference>
<comment type="similarity">
    <text evidence="2">Belongs to the ATP-dependent AMP-binding enzyme family.</text>
</comment>
<keyword evidence="3" id="KW-0436">Ligase</keyword>
<dbReference type="PANTHER" id="PTHR24096:SF149">
    <property type="entry name" value="AMP-BINDING DOMAIN-CONTAINING PROTEIN-RELATED"/>
    <property type="match status" value="1"/>
</dbReference>
<dbReference type="InterPro" id="IPR045851">
    <property type="entry name" value="AMP-bd_C_sf"/>
</dbReference>
<dbReference type="Proteomes" id="UP001162156">
    <property type="component" value="Unassembled WGS sequence"/>
</dbReference>
<feature type="non-terminal residue" evidence="7">
    <location>
        <position position="405"/>
    </location>
</feature>
<evidence type="ECO:0000256" key="3">
    <source>
        <dbReference type="ARBA" id="ARBA00022598"/>
    </source>
</evidence>
<sequence>YIADTDETETYGEVLTRSIRTALKLKEMGIDKNDIISTCTHNHKNSVVPIIASFFVGTKIANFDPNLSHLDTIHLLKLIEPKIIFVSLESLPFMEKCLKASKVNTDLVVFGDSETYSQFSEYLELNPNEKNFEPVTIDDNKETAVILFSSGTTGFPKGICLSHYGLLGQTIGDDGMLQFLILLYWFQVTSTFMMPYQAVEFLAHRKDVNTSNLKYFVIGGSTVTKKLMDDLNEALPHSVIINGYGQTETSGVITAFNSGSPEDAEMQIRKPQSCGKMNTRFVWKIVDPSTEETLGPNQRGELRIKSDLLMNGYYKLDSLSAFDAEGYLKTGDIVYYDEEECFYVGVLMTHPAVKEAVVIGIPHELDGEHPMGIVVLHDGYDDVTPKDIEQYVEEKVSDMQRLRAG</sequence>